<feature type="binding site" evidence="6">
    <location>
        <position position="107"/>
    </location>
    <ligand>
        <name>(6R)-10-formyltetrahydrofolate</name>
        <dbReference type="ChEBI" id="CHEBI:195366"/>
    </ligand>
</feature>
<gene>
    <name evidence="6" type="primary">purN</name>
    <name evidence="8" type="ORF">N781_08305</name>
</gene>
<dbReference type="PANTHER" id="PTHR43369">
    <property type="entry name" value="PHOSPHORIBOSYLGLYCINAMIDE FORMYLTRANSFERASE"/>
    <property type="match status" value="1"/>
</dbReference>
<comment type="caution">
    <text evidence="8">The sequence shown here is derived from an EMBL/GenBank/DDBJ whole genome shotgun (WGS) entry which is preliminary data.</text>
</comment>
<dbReference type="NCBIfam" id="TIGR00639">
    <property type="entry name" value="PurN"/>
    <property type="match status" value="1"/>
</dbReference>
<dbReference type="Pfam" id="PF00551">
    <property type="entry name" value="Formyl_trans_N"/>
    <property type="match status" value="1"/>
</dbReference>
<dbReference type="GO" id="GO:0005829">
    <property type="term" value="C:cytosol"/>
    <property type="evidence" value="ECO:0007669"/>
    <property type="project" value="TreeGrafter"/>
</dbReference>
<dbReference type="Gene3D" id="3.40.50.170">
    <property type="entry name" value="Formyl transferase, N-terminal domain"/>
    <property type="match status" value="1"/>
</dbReference>
<protein>
    <recommendedName>
        <fullName evidence="6">Phosphoribosylglycinamide formyltransferase</fullName>
        <ecNumber evidence="6">2.1.2.2</ecNumber>
    </recommendedName>
    <alternativeName>
        <fullName evidence="6">5'-phosphoribosylglycinamide transformylase</fullName>
    </alternativeName>
    <alternativeName>
        <fullName evidence="6">GAR transformylase</fullName>
        <shortName evidence="6">GART</shortName>
    </alternativeName>
</protein>
<reference evidence="8 9" key="1">
    <citation type="submission" date="2013-08" db="EMBL/GenBank/DDBJ databases">
        <authorList>
            <person name="Huang J."/>
            <person name="Wang G."/>
        </authorList>
    </citation>
    <scope>NUCLEOTIDE SEQUENCE [LARGE SCALE GENOMIC DNA]</scope>
    <source>
        <strain evidence="8 9">JSM 076056</strain>
    </source>
</reference>
<dbReference type="AlphaFoldDB" id="A0A0A5I319"/>
<feature type="binding site" evidence="6">
    <location>
        <position position="65"/>
    </location>
    <ligand>
        <name>(6R)-10-formyltetrahydrofolate</name>
        <dbReference type="ChEBI" id="CHEBI:195366"/>
    </ligand>
</feature>
<evidence type="ECO:0000259" key="7">
    <source>
        <dbReference type="Pfam" id="PF00551"/>
    </source>
</evidence>
<dbReference type="GO" id="GO:0006189">
    <property type="term" value="P:'de novo' IMP biosynthetic process"/>
    <property type="evidence" value="ECO:0007669"/>
    <property type="project" value="UniProtKB-UniRule"/>
</dbReference>
<feature type="domain" description="Formyl transferase N-terminal" evidence="7">
    <location>
        <begin position="4"/>
        <end position="182"/>
    </location>
</feature>
<keyword evidence="2 6" id="KW-0808">Transferase</keyword>
<feature type="binding site" evidence="6">
    <location>
        <begin position="90"/>
        <end position="93"/>
    </location>
    <ligand>
        <name>(6R)-10-formyltetrahydrofolate</name>
        <dbReference type="ChEBI" id="CHEBI:195366"/>
    </ligand>
</feature>
<dbReference type="STRING" id="1385510.GCA_000425205_03388"/>
<evidence type="ECO:0000313" key="8">
    <source>
        <dbReference type="EMBL" id="KGX90237.1"/>
    </source>
</evidence>
<keyword evidence="3 6" id="KW-0658">Purine biosynthesis</keyword>
<organism evidence="8 9">
    <name type="scientific">Pontibacillus halophilus JSM 076056 = DSM 19796</name>
    <dbReference type="NCBI Taxonomy" id="1385510"/>
    <lineage>
        <taxon>Bacteria</taxon>
        <taxon>Bacillati</taxon>
        <taxon>Bacillota</taxon>
        <taxon>Bacilli</taxon>
        <taxon>Bacillales</taxon>
        <taxon>Bacillaceae</taxon>
        <taxon>Pontibacillus</taxon>
    </lineage>
</organism>
<comment type="similarity">
    <text evidence="4 6">Belongs to the GART family.</text>
</comment>
<dbReference type="eggNOG" id="COG0299">
    <property type="taxonomic scope" value="Bacteria"/>
</dbReference>
<dbReference type="PANTHER" id="PTHR43369:SF2">
    <property type="entry name" value="PHOSPHORIBOSYLGLYCINAMIDE FORMYLTRANSFERASE"/>
    <property type="match status" value="1"/>
</dbReference>
<feature type="site" description="Raises pKa of active site His" evidence="6">
    <location>
        <position position="145"/>
    </location>
</feature>
<dbReference type="InterPro" id="IPR002376">
    <property type="entry name" value="Formyl_transf_N"/>
</dbReference>
<dbReference type="OrthoDB" id="9806170at2"/>
<dbReference type="HAMAP" id="MF_01930">
    <property type="entry name" value="PurN"/>
    <property type="match status" value="1"/>
</dbReference>
<dbReference type="InterPro" id="IPR001555">
    <property type="entry name" value="GART_AS"/>
</dbReference>
<evidence type="ECO:0000256" key="4">
    <source>
        <dbReference type="ARBA" id="ARBA00038440"/>
    </source>
</evidence>
<proteinExistence type="inferred from homology"/>
<dbReference type="SUPFAM" id="SSF53328">
    <property type="entry name" value="Formyltransferase"/>
    <property type="match status" value="1"/>
</dbReference>
<feature type="active site" description="Proton donor" evidence="6">
    <location>
        <position position="109"/>
    </location>
</feature>
<name>A0A0A5I319_9BACI</name>
<evidence type="ECO:0000256" key="2">
    <source>
        <dbReference type="ARBA" id="ARBA00022679"/>
    </source>
</evidence>
<dbReference type="EC" id="2.1.2.2" evidence="6"/>
<evidence type="ECO:0000256" key="1">
    <source>
        <dbReference type="ARBA" id="ARBA00005054"/>
    </source>
</evidence>
<dbReference type="InterPro" id="IPR004607">
    <property type="entry name" value="GART"/>
</dbReference>
<dbReference type="EMBL" id="AVPE01000016">
    <property type="protein sequence ID" value="KGX90237.1"/>
    <property type="molecule type" value="Genomic_DNA"/>
</dbReference>
<dbReference type="InterPro" id="IPR036477">
    <property type="entry name" value="Formyl_transf_N_sf"/>
</dbReference>
<feature type="binding site" evidence="6">
    <location>
        <begin position="12"/>
        <end position="14"/>
    </location>
    <ligand>
        <name>N(1)-(5-phospho-beta-D-ribosyl)glycinamide</name>
        <dbReference type="ChEBI" id="CHEBI:143788"/>
    </ligand>
</feature>
<evidence type="ECO:0000256" key="6">
    <source>
        <dbReference type="HAMAP-Rule" id="MF_01930"/>
    </source>
</evidence>
<evidence type="ECO:0000256" key="5">
    <source>
        <dbReference type="ARBA" id="ARBA00047664"/>
    </source>
</evidence>
<dbReference type="UniPathway" id="UPA00074">
    <property type="reaction ID" value="UER00126"/>
</dbReference>
<sequence>MSTIAVFGSGRGTNFDAIFKAVNKGEITAKIGLVVSDKPDAPIVEKATEGQIPVFVFQAKNYESKAEYEAEILASLRHFEVDWVVLAGYMRLIGETLLRAYEGRIINLHPSYLPQFKGKDAVGQALAAGVSETGVTVHYVDAGMDTGPIIEQRRVSVEVEETHASLTAKIQAIEHDLYPAVIQTLVKGE</sequence>
<keyword evidence="9" id="KW-1185">Reference proteome</keyword>
<dbReference type="GO" id="GO:0004644">
    <property type="term" value="F:phosphoribosylglycinamide formyltransferase activity"/>
    <property type="evidence" value="ECO:0007669"/>
    <property type="project" value="UniProtKB-UniRule"/>
</dbReference>
<comment type="catalytic activity">
    <reaction evidence="5 6">
        <text>N(1)-(5-phospho-beta-D-ribosyl)glycinamide + (6R)-10-formyltetrahydrofolate = N(2)-formyl-N(1)-(5-phospho-beta-D-ribosyl)glycinamide + (6S)-5,6,7,8-tetrahydrofolate + H(+)</text>
        <dbReference type="Rhea" id="RHEA:15053"/>
        <dbReference type="ChEBI" id="CHEBI:15378"/>
        <dbReference type="ChEBI" id="CHEBI:57453"/>
        <dbReference type="ChEBI" id="CHEBI:143788"/>
        <dbReference type="ChEBI" id="CHEBI:147286"/>
        <dbReference type="ChEBI" id="CHEBI:195366"/>
        <dbReference type="EC" id="2.1.2.2"/>
    </reaction>
</comment>
<dbReference type="FunFam" id="3.40.50.170:FF:000007">
    <property type="entry name" value="Phosphoribosylglycinamide formyltransferase"/>
    <property type="match status" value="1"/>
</dbReference>
<comment type="pathway">
    <text evidence="1 6">Purine metabolism; IMP biosynthesis via de novo pathway; N(2)-formyl-N(1)-(5-phospho-D-ribosyl)glycinamide from N(1)-(5-phospho-D-ribosyl)glycinamide (10-formyl THF route): step 1/1.</text>
</comment>
<dbReference type="PROSITE" id="PS00373">
    <property type="entry name" value="GART"/>
    <property type="match status" value="1"/>
</dbReference>
<evidence type="ECO:0000256" key="3">
    <source>
        <dbReference type="ARBA" id="ARBA00022755"/>
    </source>
</evidence>
<dbReference type="RefSeq" id="WP_026801582.1">
    <property type="nucleotide sequence ID" value="NZ_AULI01000019.1"/>
</dbReference>
<accession>A0A0A5I319</accession>
<evidence type="ECO:0000313" key="9">
    <source>
        <dbReference type="Proteomes" id="UP000030528"/>
    </source>
</evidence>
<dbReference type="CDD" id="cd08645">
    <property type="entry name" value="FMT_core_GART"/>
    <property type="match status" value="1"/>
</dbReference>
<comment type="function">
    <text evidence="6">Catalyzes the transfer of a formyl group from 10-formyltetrahydrofolate to 5-phospho-ribosyl-glycinamide (GAR), producing 5-phospho-ribosyl-N-formylglycinamide (FGAR) and tetrahydrofolate.</text>
</comment>
<dbReference type="Proteomes" id="UP000030528">
    <property type="component" value="Unassembled WGS sequence"/>
</dbReference>